<evidence type="ECO:0000313" key="2">
    <source>
        <dbReference type="EMBL" id="KAK4024598.1"/>
    </source>
</evidence>
<dbReference type="EMBL" id="JAOYFB010000037">
    <property type="protein sequence ID" value="KAK4024598.1"/>
    <property type="molecule type" value="Genomic_DNA"/>
</dbReference>
<evidence type="ECO:0000256" key="1">
    <source>
        <dbReference type="SAM" id="MobiDB-lite"/>
    </source>
</evidence>
<evidence type="ECO:0000313" key="3">
    <source>
        <dbReference type="Proteomes" id="UP001234178"/>
    </source>
</evidence>
<feature type="region of interest" description="Disordered" evidence="1">
    <location>
        <begin position="48"/>
        <end position="83"/>
    </location>
</feature>
<feature type="compositionally biased region" description="Basic and acidic residues" evidence="1">
    <location>
        <begin position="74"/>
        <end position="83"/>
    </location>
</feature>
<organism evidence="2 3">
    <name type="scientific">Daphnia magna</name>
    <dbReference type="NCBI Taxonomy" id="35525"/>
    <lineage>
        <taxon>Eukaryota</taxon>
        <taxon>Metazoa</taxon>
        <taxon>Ecdysozoa</taxon>
        <taxon>Arthropoda</taxon>
        <taxon>Crustacea</taxon>
        <taxon>Branchiopoda</taxon>
        <taxon>Diplostraca</taxon>
        <taxon>Cladocera</taxon>
        <taxon>Anomopoda</taxon>
        <taxon>Daphniidae</taxon>
        <taxon>Daphnia</taxon>
    </lineage>
</organism>
<accession>A0ABR0AHZ4</accession>
<name>A0ABR0AHZ4_9CRUS</name>
<protein>
    <submittedName>
        <fullName evidence="2">Uncharacterized protein</fullName>
    </submittedName>
</protein>
<sequence>MPVNYEVTSATGRGKTDIVHVIRMKPFFEASNEWQLPQEIAPNNLEETTGKEHREDQEIESQDVPAVTSPQAVADDKETVTEHPTADGVMVVPPTSTEVVPAQRPILFNPSMVTALILRENTIFKEHVDVAFSESAWIIVSDLDLGPAGAAIAYLQQKILQQQAVADKWKQQGARPQTIAAKRIFSKLRSFSKELESVAEQFTTVKEALNTNQRNRRSLIDGGGSALKWLFGVSTQQDLEELNSQVQQVKLNQKEMIHIMDKQATVLNESLWESRTNSQLIREL</sequence>
<proteinExistence type="predicted"/>
<keyword evidence="3" id="KW-1185">Reference proteome</keyword>
<comment type="caution">
    <text evidence="2">The sequence shown here is derived from an EMBL/GenBank/DDBJ whole genome shotgun (WGS) entry which is preliminary data.</text>
</comment>
<gene>
    <name evidence="2" type="ORF">OUZ56_010021</name>
</gene>
<dbReference type="Proteomes" id="UP001234178">
    <property type="component" value="Unassembled WGS sequence"/>
</dbReference>
<reference evidence="2 3" key="1">
    <citation type="journal article" date="2023" name="Nucleic Acids Res.">
        <title>The hologenome of Daphnia magna reveals possible DNA methylation and microbiome-mediated evolution of the host genome.</title>
        <authorList>
            <person name="Chaturvedi A."/>
            <person name="Li X."/>
            <person name="Dhandapani V."/>
            <person name="Marshall H."/>
            <person name="Kissane S."/>
            <person name="Cuenca-Cambronero M."/>
            <person name="Asole G."/>
            <person name="Calvet F."/>
            <person name="Ruiz-Romero M."/>
            <person name="Marangio P."/>
            <person name="Guigo R."/>
            <person name="Rago D."/>
            <person name="Mirbahai L."/>
            <person name="Eastwood N."/>
            <person name="Colbourne J.K."/>
            <person name="Zhou J."/>
            <person name="Mallon E."/>
            <person name="Orsini L."/>
        </authorList>
    </citation>
    <scope>NUCLEOTIDE SEQUENCE [LARGE SCALE GENOMIC DNA]</scope>
    <source>
        <strain evidence="2">LRV0_1</strain>
    </source>
</reference>